<gene>
    <name evidence="2" type="ORF">RD2015_2040</name>
</gene>
<accession>A0A0U3MX69</accession>
<feature type="region of interest" description="Disordered" evidence="1">
    <location>
        <begin position="219"/>
        <end position="244"/>
    </location>
</feature>
<keyword evidence="3" id="KW-1185">Reference proteome</keyword>
<sequence length="761" mass="83455">MPGRPAAPPFASFWMGGFEGADHINGRGDALDMVRATGHADRLDQDYRRARLLGLRVVRESIGWRLTEDAQGHFDFSRAIAMAEAARRQGLQILWTLMHYGVPPGLTLLDDALVPRFARFAAEAARVLTPLCPGPRFYTPVNEISFLSWAASASDAMGPAGVPASERQPDLEKDSRVSGFQIKRRLVRAALAGIRAIRAVDPEARFLHVEPVVHVAPKGGQIGQAGQAGQAGQEDQGDPLDSSDWQAQADRISAFQWQAFDLLAGRMEPELGGHADALDVLGLNHYHSSQWETPGEKRLAWHLRDPRRMPMADLLEGVWRRYRRPLIVAETGHIGIGRGAWLQEVAGEAQRAHARGVPLNGVCLYPLLDRPDWADDQVWHRSGLWHVTPALRRRLNKPYARALMNWRPLSADSPVALPSPDGADTPKPGLLLMLPQPWEHFPARHQAAALALADDFVLRLVEPPRDSVLPPVLRRHTLAPHAELLVPHRPRSEGAQGLGGGKRDGLEARDGWACVPDEDTLALLRKDREQLGPRRWWCWPWSAAAGAVDAAWVTALAGDGWIHHPCQLGDPPPVTLQALLRLEVPADWPAPLVAWRGLVPDGYEAEETRRWGAGLRDASGLTRPTLWLQAKPGAESIDVEQVHAIRVLARQHPGWQVLVDSRGPMVAGAADAAIETDPPNLRWIGRLPPPLEAPMAAAVQAAVPFEVWAPLAVTPRALSALCGEAMAPVDPSQLRADAQRVLAAHQAQGALIRQRLRQLLV</sequence>
<evidence type="ECO:0000256" key="1">
    <source>
        <dbReference type="SAM" id="MobiDB-lite"/>
    </source>
</evidence>
<dbReference type="EMBL" id="CP013729">
    <property type="protein sequence ID" value="ALV06516.1"/>
    <property type="molecule type" value="Genomic_DNA"/>
</dbReference>
<dbReference type="Proteomes" id="UP000060699">
    <property type="component" value="Chromosome"/>
</dbReference>
<dbReference type="AlphaFoldDB" id="A0A0U3MX69"/>
<feature type="compositionally biased region" description="Low complexity" evidence="1">
    <location>
        <begin position="224"/>
        <end position="234"/>
    </location>
</feature>
<protein>
    <submittedName>
        <fullName evidence="2">Amine oxidase</fullName>
    </submittedName>
</protein>
<dbReference type="Gene3D" id="3.20.20.80">
    <property type="entry name" value="Glycosidases"/>
    <property type="match status" value="1"/>
</dbReference>
<dbReference type="OrthoDB" id="9816564at2"/>
<dbReference type="KEGG" id="rdp:RD2015_2040"/>
<dbReference type="RefSeq" id="WP_058934783.1">
    <property type="nucleotide sequence ID" value="NZ_CP013729.1"/>
</dbReference>
<proteinExistence type="predicted"/>
<evidence type="ECO:0000313" key="2">
    <source>
        <dbReference type="EMBL" id="ALV06516.1"/>
    </source>
</evidence>
<dbReference type="STRING" id="76731.RD2015_2040"/>
<organism evidence="2 3">
    <name type="scientific">Roseateles depolymerans</name>
    <dbReference type="NCBI Taxonomy" id="76731"/>
    <lineage>
        <taxon>Bacteria</taxon>
        <taxon>Pseudomonadati</taxon>
        <taxon>Pseudomonadota</taxon>
        <taxon>Betaproteobacteria</taxon>
        <taxon>Burkholderiales</taxon>
        <taxon>Sphaerotilaceae</taxon>
        <taxon>Roseateles</taxon>
    </lineage>
</organism>
<reference evidence="2 3" key="1">
    <citation type="submission" date="2015-12" db="EMBL/GenBank/DDBJ databases">
        <title>Complete genome of Roseateles depolymerans KCTC 42856.</title>
        <authorList>
            <person name="Kim K.M."/>
        </authorList>
    </citation>
    <scope>NUCLEOTIDE SEQUENCE [LARGE SCALE GENOMIC DNA]</scope>
    <source>
        <strain evidence="2 3">KCTC 42856</strain>
    </source>
</reference>
<name>A0A0U3MX69_9BURK</name>
<evidence type="ECO:0000313" key="3">
    <source>
        <dbReference type="Proteomes" id="UP000060699"/>
    </source>
</evidence>
<dbReference type="SUPFAM" id="SSF51445">
    <property type="entry name" value="(Trans)glycosidases"/>
    <property type="match status" value="1"/>
</dbReference>
<dbReference type="InterPro" id="IPR017853">
    <property type="entry name" value="GH"/>
</dbReference>